<sequence>MRRAALLYAALLTACSPNGGRERDGDTGTDSGALAPYETADAAYETCDEAIADGAAPLEEGNDGYSEDLDADGDGIACENFSQTRDFEEVGDTSLCTDDCSGHNAGFDWARDHDIIDASDCGGYSRSFIEGCETYVSTLQGDEDT</sequence>
<dbReference type="SMART" id="SM00894">
    <property type="entry name" value="Excalibur"/>
    <property type="match status" value="1"/>
</dbReference>
<accession>A0ABT0S0B5</accession>
<organism evidence="2 3">
    <name type="scientific">Sphingomonas hankyongi</name>
    <dbReference type="NCBI Taxonomy" id="2908209"/>
    <lineage>
        <taxon>Bacteria</taxon>
        <taxon>Pseudomonadati</taxon>
        <taxon>Pseudomonadota</taxon>
        <taxon>Alphaproteobacteria</taxon>
        <taxon>Sphingomonadales</taxon>
        <taxon>Sphingomonadaceae</taxon>
        <taxon>Sphingomonas</taxon>
    </lineage>
</organism>
<evidence type="ECO:0000313" key="3">
    <source>
        <dbReference type="Proteomes" id="UP001165342"/>
    </source>
</evidence>
<feature type="domain" description="Excalibur calcium-binding" evidence="1">
    <location>
        <begin position="43"/>
        <end position="79"/>
    </location>
</feature>
<dbReference type="InterPro" id="IPR008613">
    <property type="entry name" value="Excalibur_Ca-bd_domain"/>
</dbReference>
<evidence type="ECO:0000259" key="1">
    <source>
        <dbReference type="SMART" id="SM00894"/>
    </source>
</evidence>
<dbReference type="PROSITE" id="PS51257">
    <property type="entry name" value="PROKAR_LIPOPROTEIN"/>
    <property type="match status" value="1"/>
</dbReference>
<gene>
    <name evidence="2" type="ORF">LZ538_03785</name>
</gene>
<proteinExistence type="predicted"/>
<dbReference type="EMBL" id="JAMGBE010000001">
    <property type="protein sequence ID" value="MCL6729176.1"/>
    <property type="molecule type" value="Genomic_DNA"/>
</dbReference>
<comment type="caution">
    <text evidence="2">The sequence shown here is derived from an EMBL/GenBank/DDBJ whole genome shotgun (WGS) entry which is preliminary data.</text>
</comment>
<reference evidence="2" key="1">
    <citation type="submission" date="2022-05" db="EMBL/GenBank/DDBJ databases">
        <authorList>
            <person name="Jo J.-H."/>
            <person name="Im W.-T."/>
        </authorList>
    </citation>
    <scope>NUCLEOTIDE SEQUENCE</scope>
    <source>
        <strain evidence="2">SE220</strain>
    </source>
</reference>
<dbReference type="RefSeq" id="WP_249830658.1">
    <property type="nucleotide sequence ID" value="NZ_JAMGBE010000001.1"/>
</dbReference>
<keyword evidence="3" id="KW-1185">Reference proteome</keyword>
<dbReference type="Pfam" id="PF05901">
    <property type="entry name" value="Excalibur"/>
    <property type="match status" value="1"/>
</dbReference>
<dbReference type="Proteomes" id="UP001165342">
    <property type="component" value="Unassembled WGS sequence"/>
</dbReference>
<protein>
    <submittedName>
        <fullName evidence="2">Excalibur calcium-binding domain-containing protein</fullName>
    </submittedName>
</protein>
<name>A0ABT0S0B5_9SPHN</name>
<evidence type="ECO:0000313" key="2">
    <source>
        <dbReference type="EMBL" id="MCL6729176.1"/>
    </source>
</evidence>